<feature type="transmembrane region" description="Helical" evidence="5">
    <location>
        <begin position="144"/>
        <end position="164"/>
    </location>
</feature>
<evidence type="ECO:0000256" key="2">
    <source>
        <dbReference type="ARBA" id="ARBA00022692"/>
    </source>
</evidence>
<protein>
    <recommendedName>
        <fullName evidence="8">Major facilitator superfamily (MFS) profile domain-containing protein</fullName>
    </recommendedName>
</protein>
<dbReference type="InterPro" id="IPR036259">
    <property type="entry name" value="MFS_trans_sf"/>
</dbReference>
<evidence type="ECO:0000256" key="4">
    <source>
        <dbReference type="ARBA" id="ARBA00023136"/>
    </source>
</evidence>
<keyword evidence="7" id="KW-1185">Reference proteome</keyword>
<keyword evidence="4 5" id="KW-0472">Membrane</keyword>
<dbReference type="PANTHER" id="PTHR23502">
    <property type="entry name" value="MAJOR FACILITATOR SUPERFAMILY"/>
    <property type="match status" value="1"/>
</dbReference>
<dbReference type="SUPFAM" id="SSF103473">
    <property type="entry name" value="MFS general substrate transporter"/>
    <property type="match status" value="1"/>
</dbReference>
<evidence type="ECO:0000256" key="5">
    <source>
        <dbReference type="SAM" id="Phobius"/>
    </source>
</evidence>
<keyword evidence="3 5" id="KW-1133">Transmembrane helix</keyword>
<evidence type="ECO:0000256" key="1">
    <source>
        <dbReference type="ARBA" id="ARBA00004141"/>
    </source>
</evidence>
<sequence length="170" mass="18895">MNLENEAVLALRFLTGLCQQGLSMGDIHPASQFRYVLGIWCLGATAILGPVIGDFAAQAASWRWPISELIWISAIALIVLALFLSETHEPAILILLRPAQGEHKEDCIQPLILSVELALTFANVYLGFPVRLLSLFFDVDLPDALFHLWFAAFSQLFHSSLRIYTISTRA</sequence>
<evidence type="ECO:0000313" key="6">
    <source>
        <dbReference type="EMBL" id="KAJ7624699.1"/>
    </source>
</evidence>
<feature type="transmembrane region" description="Helical" evidence="5">
    <location>
        <begin position="35"/>
        <end position="57"/>
    </location>
</feature>
<dbReference type="EMBL" id="JARKIF010000013">
    <property type="protein sequence ID" value="KAJ7624699.1"/>
    <property type="molecule type" value="Genomic_DNA"/>
</dbReference>
<proteinExistence type="predicted"/>
<comment type="subcellular location">
    <subcellularLocation>
        <location evidence="1">Membrane</location>
        <topology evidence="1">Multi-pass membrane protein</topology>
    </subcellularLocation>
</comment>
<dbReference type="GO" id="GO:1990961">
    <property type="term" value="P:xenobiotic detoxification by transmembrane export across the plasma membrane"/>
    <property type="evidence" value="ECO:0007669"/>
    <property type="project" value="TreeGrafter"/>
</dbReference>
<evidence type="ECO:0000256" key="3">
    <source>
        <dbReference type="ARBA" id="ARBA00022989"/>
    </source>
</evidence>
<gene>
    <name evidence="6" type="ORF">FB45DRAFT_1086561</name>
</gene>
<dbReference type="Proteomes" id="UP001221142">
    <property type="component" value="Unassembled WGS sequence"/>
</dbReference>
<name>A0AAD7FKS3_9AGAR</name>
<keyword evidence="2 5" id="KW-0812">Transmembrane</keyword>
<dbReference type="PANTHER" id="PTHR23502:SF23">
    <property type="entry name" value="FLUCONAZOLE RESISTANCE PROTEIN 1"/>
    <property type="match status" value="1"/>
</dbReference>
<evidence type="ECO:0000313" key="7">
    <source>
        <dbReference type="Proteomes" id="UP001221142"/>
    </source>
</evidence>
<dbReference type="GO" id="GO:0015244">
    <property type="term" value="F:fluconazole transmembrane transporter activity"/>
    <property type="evidence" value="ECO:0007669"/>
    <property type="project" value="TreeGrafter"/>
</dbReference>
<organism evidence="6 7">
    <name type="scientific">Roridomyces roridus</name>
    <dbReference type="NCBI Taxonomy" id="1738132"/>
    <lineage>
        <taxon>Eukaryota</taxon>
        <taxon>Fungi</taxon>
        <taxon>Dikarya</taxon>
        <taxon>Basidiomycota</taxon>
        <taxon>Agaricomycotina</taxon>
        <taxon>Agaricomycetes</taxon>
        <taxon>Agaricomycetidae</taxon>
        <taxon>Agaricales</taxon>
        <taxon>Marasmiineae</taxon>
        <taxon>Mycenaceae</taxon>
        <taxon>Roridomyces</taxon>
    </lineage>
</organism>
<feature type="transmembrane region" description="Helical" evidence="5">
    <location>
        <begin position="69"/>
        <end position="85"/>
    </location>
</feature>
<dbReference type="AlphaFoldDB" id="A0AAD7FKS3"/>
<accession>A0AAD7FKS3</accession>
<comment type="caution">
    <text evidence="6">The sequence shown here is derived from an EMBL/GenBank/DDBJ whole genome shotgun (WGS) entry which is preliminary data.</text>
</comment>
<reference evidence="6" key="1">
    <citation type="submission" date="2023-03" db="EMBL/GenBank/DDBJ databases">
        <title>Massive genome expansion in bonnet fungi (Mycena s.s.) driven by repeated elements and novel gene families across ecological guilds.</title>
        <authorList>
            <consortium name="Lawrence Berkeley National Laboratory"/>
            <person name="Harder C.B."/>
            <person name="Miyauchi S."/>
            <person name="Viragh M."/>
            <person name="Kuo A."/>
            <person name="Thoen E."/>
            <person name="Andreopoulos B."/>
            <person name="Lu D."/>
            <person name="Skrede I."/>
            <person name="Drula E."/>
            <person name="Henrissat B."/>
            <person name="Morin E."/>
            <person name="Kohler A."/>
            <person name="Barry K."/>
            <person name="LaButti K."/>
            <person name="Morin E."/>
            <person name="Salamov A."/>
            <person name="Lipzen A."/>
            <person name="Mereny Z."/>
            <person name="Hegedus B."/>
            <person name="Baldrian P."/>
            <person name="Stursova M."/>
            <person name="Weitz H."/>
            <person name="Taylor A."/>
            <person name="Grigoriev I.V."/>
            <person name="Nagy L.G."/>
            <person name="Martin F."/>
            <person name="Kauserud H."/>
        </authorList>
    </citation>
    <scope>NUCLEOTIDE SEQUENCE</scope>
    <source>
        <strain evidence="6">9284</strain>
    </source>
</reference>
<dbReference type="Gene3D" id="1.20.1720.10">
    <property type="entry name" value="Multidrug resistance protein D"/>
    <property type="match status" value="1"/>
</dbReference>
<evidence type="ECO:0008006" key="8">
    <source>
        <dbReference type="Google" id="ProtNLM"/>
    </source>
</evidence>
<dbReference type="GO" id="GO:0005886">
    <property type="term" value="C:plasma membrane"/>
    <property type="evidence" value="ECO:0007669"/>
    <property type="project" value="TreeGrafter"/>
</dbReference>